<name>A0AAW0SMV3_SCYPA</name>
<dbReference type="EMBL" id="JARAKH010000049">
    <property type="protein sequence ID" value="KAK8376095.1"/>
    <property type="molecule type" value="Genomic_DNA"/>
</dbReference>
<evidence type="ECO:0000313" key="2">
    <source>
        <dbReference type="EMBL" id="KAK8376095.1"/>
    </source>
</evidence>
<gene>
    <name evidence="2" type="ORF">O3P69_008668</name>
</gene>
<accession>A0AAW0SMV3</accession>
<keyword evidence="3" id="KW-1185">Reference proteome</keyword>
<dbReference type="AlphaFoldDB" id="A0AAW0SMV3"/>
<feature type="signal peptide" evidence="1">
    <location>
        <begin position="1"/>
        <end position="22"/>
    </location>
</feature>
<feature type="chain" id="PRO_5043889362" evidence="1">
    <location>
        <begin position="23"/>
        <end position="261"/>
    </location>
</feature>
<keyword evidence="1" id="KW-0732">Signal</keyword>
<organism evidence="2 3">
    <name type="scientific">Scylla paramamosain</name>
    <name type="common">Mud crab</name>
    <dbReference type="NCBI Taxonomy" id="85552"/>
    <lineage>
        <taxon>Eukaryota</taxon>
        <taxon>Metazoa</taxon>
        <taxon>Ecdysozoa</taxon>
        <taxon>Arthropoda</taxon>
        <taxon>Crustacea</taxon>
        <taxon>Multicrustacea</taxon>
        <taxon>Malacostraca</taxon>
        <taxon>Eumalacostraca</taxon>
        <taxon>Eucarida</taxon>
        <taxon>Decapoda</taxon>
        <taxon>Pleocyemata</taxon>
        <taxon>Brachyura</taxon>
        <taxon>Eubrachyura</taxon>
        <taxon>Portunoidea</taxon>
        <taxon>Portunidae</taxon>
        <taxon>Portuninae</taxon>
        <taxon>Scylla</taxon>
    </lineage>
</organism>
<dbReference type="Proteomes" id="UP001487740">
    <property type="component" value="Unassembled WGS sequence"/>
</dbReference>
<protein>
    <submittedName>
        <fullName evidence="2">Uncharacterized protein</fullName>
    </submittedName>
</protein>
<sequence length="261" mass="29518">MRGSQPAVAMVVVGMLFTFTLCTPLSGTNTEEKKGHSEVSWPETGLEVCQWLVEDSMQVSCKVCFSNADTFKEVKECVNDWLPAPIAQCSDTAKNEDKFNRCVFKNYKNTIKLNKKANVFYEKSSKFLKKIANFQYLEDGPQALFSSFSQEILFNIPEIQEALSTSEDCLERYSGGLRRDVQQTLPQSRVTDYEYGKVGHDMPFKGVGPLALAVLNGMCNTRYLEDQQNLQLLVDTAVNFELPLPAWVFQEMVKNIDSIEI</sequence>
<reference evidence="2 3" key="1">
    <citation type="submission" date="2023-03" db="EMBL/GenBank/DDBJ databases">
        <title>High-quality genome of Scylla paramamosain provides insights in environmental adaptation.</title>
        <authorList>
            <person name="Zhang L."/>
        </authorList>
    </citation>
    <scope>NUCLEOTIDE SEQUENCE [LARGE SCALE GENOMIC DNA]</scope>
    <source>
        <strain evidence="2">LZ_2023a</strain>
        <tissue evidence="2">Muscle</tissue>
    </source>
</reference>
<evidence type="ECO:0000313" key="3">
    <source>
        <dbReference type="Proteomes" id="UP001487740"/>
    </source>
</evidence>
<comment type="caution">
    <text evidence="2">The sequence shown here is derived from an EMBL/GenBank/DDBJ whole genome shotgun (WGS) entry which is preliminary data.</text>
</comment>
<proteinExistence type="predicted"/>
<evidence type="ECO:0000256" key="1">
    <source>
        <dbReference type="SAM" id="SignalP"/>
    </source>
</evidence>